<keyword evidence="7 10" id="KW-0496">Mitochondrion</keyword>
<dbReference type="OrthoDB" id="4243at2759"/>
<protein>
    <recommendedName>
        <fullName evidence="10">Holocytochrome c-type synthase</fullName>
        <ecNumber evidence="10">4.4.1.17</ecNumber>
    </recommendedName>
</protein>
<keyword evidence="6 10" id="KW-0408">Iron</keyword>
<dbReference type="InterPro" id="IPR000511">
    <property type="entry name" value="Holocyt_c/c1_synthase"/>
</dbReference>
<feature type="region of interest" description="Disordered" evidence="11">
    <location>
        <begin position="236"/>
        <end position="264"/>
    </location>
</feature>
<organism evidence="12 13">
    <name type="scientific">Calocera cornea HHB12733</name>
    <dbReference type="NCBI Taxonomy" id="1353952"/>
    <lineage>
        <taxon>Eukaryota</taxon>
        <taxon>Fungi</taxon>
        <taxon>Dikarya</taxon>
        <taxon>Basidiomycota</taxon>
        <taxon>Agaricomycotina</taxon>
        <taxon>Dacrymycetes</taxon>
        <taxon>Dacrymycetales</taxon>
        <taxon>Dacrymycetaceae</taxon>
        <taxon>Calocera</taxon>
    </lineage>
</organism>
<dbReference type="GO" id="GO:0005743">
    <property type="term" value="C:mitochondrial inner membrane"/>
    <property type="evidence" value="ECO:0007669"/>
    <property type="project" value="UniProtKB-SubCell"/>
</dbReference>
<dbReference type="PROSITE" id="PS00822">
    <property type="entry name" value="CYTO_HEME_LYASE_2"/>
    <property type="match status" value="1"/>
</dbReference>
<keyword evidence="9 10" id="KW-0456">Lyase</keyword>
<dbReference type="GO" id="GO:0004408">
    <property type="term" value="F:holocytochrome-c synthase activity"/>
    <property type="evidence" value="ECO:0007669"/>
    <property type="project" value="UniProtKB-EC"/>
</dbReference>
<dbReference type="STRING" id="1353952.A0A165FGI5"/>
<evidence type="ECO:0000256" key="8">
    <source>
        <dbReference type="ARBA" id="ARBA00023136"/>
    </source>
</evidence>
<sequence length="297" mass="32916">MSHASSSTSEQAACPVDHTTRAAWLEQAQQCPIDHDTRSAWLSAHGSHSAPHPHPLPQPSASSSSPAPAQLGTEREVSSIPRADASANWVYPSQSQFYSALARKHAQGAYASPPDAGTMPVVVPIHNAVNERAWGEVLSWERGMGGESCGGVKLHSFVGKPRERTWRAWGRVLMGCGMRFSFFRPSVRAFPSRRKRKKSSSNPTYRYHPPFDRHDWIVDRCGHRIRYIIDFYAGRPPTTTTSPTSSGPSSPAPGEKQVHPTKAPSQVSFYLDVRPAPDSWEGVRMRLGRAWEELWGR</sequence>
<dbReference type="PANTHER" id="PTHR12743:SF0">
    <property type="entry name" value="HOLOCYTOCHROME C-TYPE SYNTHASE"/>
    <property type="match status" value="1"/>
</dbReference>
<accession>A0A165FGI5</accession>
<gene>
    <name evidence="12" type="ORF">CALCODRAFT_483724</name>
</gene>
<comment type="catalytic activity">
    <reaction evidence="10">
        <text>holo-[cytochrome c] = apo-[cytochrome c] + heme b</text>
        <dbReference type="Rhea" id="RHEA:22648"/>
        <dbReference type="Rhea" id="RHEA-COMP:10725"/>
        <dbReference type="Rhea" id="RHEA-COMP:10726"/>
        <dbReference type="ChEBI" id="CHEBI:29950"/>
        <dbReference type="ChEBI" id="CHEBI:60344"/>
        <dbReference type="ChEBI" id="CHEBI:83739"/>
        <dbReference type="EC" id="4.4.1.17"/>
    </reaction>
</comment>
<evidence type="ECO:0000256" key="2">
    <source>
        <dbReference type="ARBA" id="ARBA00007255"/>
    </source>
</evidence>
<dbReference type="EC" id="4.4.1.17" evidence="10"/>
<comment type="similarity">
    <text evidence="2 10">Belongs to the cytochrome c-type heme lyase family.</text>
</comment>
<evidence type="ECO:0000313" key="13">
    <source>
        <dbReference type="Proteomes" id="UP000076842"/>
    </source>
</evidence>
<feature type="region of interest" description="Disordered" evidence="11">
    <location>
        <begin position="43"/>
        <end position="77"/>
    </location>
</feature>
<keyword evidence="8 10" id="KW-0472">Membrane</keyword>
<dbReference type="FunCoup" id="A0A165FGI5">
    <property type="interactions" value="287"/>
</dbReference>
<dbReference type="PANTHER" id="PTHR12743">
    <property type="entry name" value="CYTOCHROME C1 HEME LYASE"/>
    <property type="match status" value="1"/>
</dbReference>
<evidence type="ECO:0000256" key="11">
    <source>
        <dbReference type="SAM" id="MobiDB-lite"/>
    </source>
</evidence>
<evidence type="ECO:0000256" key="5">
    <source>
        <dbReference type="ARBA" id="ARBA00022792"/>
    </source>
</evidence>
<evidence type="ECO:0000256" key="9">
    <source>
        <dbReference type="ARBA" id="ARBA00023239"/>
    </source>
</evidence>
<evidence type="ECO:0000256" key="7">
    <source>
        <dbReference type="ARBA" id="ARBA00023128"/>
    </source>
</evidence>
<evidence type="ECO:0000256" key="4">
    <source>
        <dbReference type="ARBA" id="ARBA00022723"/>
    </source>
</evidence>
<evidence type="ECO:0000256" key="3">
    <source>
        <dbReference type="ARBA" id="ARBA00022617"/>
    </source>
</evidence>
<comment type="function">
    <text evidence="10">Lyase that catalyzes the covalent linking of the heme group to the cytochrome C apoprotein to produce the mature functional cytochrome.</text>
</comment>
<comment type="subcellular location">
    <subcellularLocation>
        <location evidence="1 10">Mitochondrion inner membrane</location>
    </subcellularLocation>
</comment>
<keyword evidence="3 10" id="KW-0349">Heme</keyword>
<reference evidence="12 13" key="1">
    <citation type="journal article" date="2016" name="Mol. Biol. Evol.">
        <title>Comparative Genomics of Early-Diverging Mushroom-Forming Fungi Provides Insights into the Origins of Lignocellulose Decay Capabilities.</title>
        <authorList>
            <person name="Nagy L.G."/>
            <person name="Riley R."/>
            <person name="Tritt A."/>
            <person name="Adam C."/>
            <person name="Daum C."/>
            <person name="Floudas D."/>
            <person name="Sun H."/>
            <person name="Yadav J.S."/>
            <person name="Pangilinan J."/>
            <person name="Larsson K.H."/>
            <person name="Matsuura K."/>
            <person name="Barry K."/>
            <person name="Labutti K."/>
            <person name="Kuo R."/>
            <person name="Ohm R.A."/>
            <person name="Bhattacharya S.S."/>
            <person name="Shirouzu T."/>
            <person name="Yoshinaga Y."/>
            <person name="Martin F.M."/>
            <person name="Grigoriev I.V."/>
            <person name="Hibbett D.S."/>
        </authorList>
    </citation>
    <scope>NUCLEOTIDE SEQUENCE [LARGE SCALE GENOMIC DNA]</scope>
    <source>
        <strain evidence="12 13">HHB12733</strain>
    </source>
</reference>
<keyword evidence="4 10" id="KW-0479">Metal-binding</keyword>
<keyword evidence="5 10" id="KW-0999">Mitochondrion inner membrane</keyword>
<dbReference type="InParanoid" id="A0A165FGI5"/>
<dbReference type="Pfam" id="PF01265">
    <property type="entry name" value="Cyto_heme_lyase"/>
    <property type="match status" value="1"/>
</dbReference>
<name>A0A165FGI5_9BASI</name>
<dbReference type="AlphaFoldDB" id="A0A165FGI5"/>
<feature type="compositionally biased region" description="Low complexity" evidence="11">
    <location>
        <begin position="236"/>
        <end position="249"/>
    </location>
</feature>
<keyword evidence="13" id="KW-1185">Reference proteome</keyword>
<evidence type="ECO:0000256" key="6">
    <source>
        <dbReference type="ARBA" id="ARBA00023004"/>
    </source>
</evidence>
<dbReference type="Proteomes" id="UP000076842">
    <property type="component" value="Unassembled WGS sequence"/>
</dbReference>
<evidence type="ECO:0000256" key="10">
    <source>
        <dbReference type="RuleBase" id="RU363130"/>
    </source>
</evidence>
<feature type="compositionally biased region" description="Low complexity" evidence="11">
    <location>
        <begin position="59"/>
        <end position="72"/>
    </location>
</feature>
<dbReference type="GO" id="GO:0046872">
    <property type="term" value="F:metal ion binding"/>
    <property type="evidence" value="ECO:0007669"/>
    <property type="project" value="UniProtKB-KW"/>
</dbReference>
<evidence type="ECO:0000256" key="1">
    <source>
        <dbReference type="ARBA" id="ARBA00004273"/>
    </source>
</evidence>
<proteinExistence type="inferred from homology"/>
<evidence type="ECO:0000313" key="12">
    <source>
        <dbReference type="EMBL" id="KZT56712.1"/>
    </source>
</evidence>
<dbReference type="EMBL" id="KV423973">
    <property type="protein sequence ID" value="KZT56712.1"/>
    <property type="molecule type" value="Genomic_DNA"/>
</dbReference>